<reference evidence="10 11" key="1">
    <citation type="submission" date="2015-11" db="EMBL/GenBank/DDBJ databases">
        <title>Genomic analysis of 38 Legionella species identifies large and diverse effector repertoires.</title>
        <authorList>
            <person name="Burstein D."/>
            <person name="Amaro F."/>
            <person name="Zusman T."/>
            <person name="Lifshitz Z."/>
            <person name="Cohen O."/>
            <person name="Gilbert J.A."/>
            <person name="Pupko T."/>
            <person name="Shuman H.A."/>
            <person name="Segal G."/>
        </authorList>
    </citation>
    <scope>NUCLEOTIDE SEQUENCE [LARGE SCALE GENOMIC DNA]</scope>
    <source>
        <strain evidence="10 11">ATCC 51914</strain>
    </source>
</reference>
<keyword evidence="5 8" id="KW-0812">Transmembrane</keyword>
<dbReference type="OrthoDB" id="9808686at2"/>
<dbReference type="Proteomes" id="UP000054729">
    <property type="component" value="Unassembled WGS sequence"/>
</dbReference>
<evidence type="ECO:0000256" key="2">
    <source>
        <dbReference type="ARBA" id="ARBA00007783"/>
    </source>
</evidence>
<feature type="transmembrane region" description="Helical" evidence="8">
    <location>
        <begin position="230"/>
        <end position="254"/>
    </location>
</feature>
<evidence type="ECO:0000256" key="6">
    <source>
        <dbReference type="ARBA" id="ARBA00022989"/>
    </source>
</evidence>
<evidence type="ECO:0000313" key="10">
    <source>
        <dbReference type="EMBL" id="KTD83102.1"/>
    </source>
</evidence>
<dbReference type="InterPro" id="IPR047817">
    <property type="entry name" value="ABC2_TM_bact-type"/>
</dbReference>
<keyword evidence="11" id="KW-1185">Reference proteome</keyword>
<evidence type="ECO:0000256" key="1">
    <source>
        <dbReference type="ARBA" id="ARBA00004651"/>
    </source>
</evidence>
<proteinExistence type="inferred from homology"/>
<dbReference type="EMBL" id="LNZB01000001">
    <property type="protein sequence ID" value="KTD83102.1"/>
    <property type="molecule type" value="Genomic_DNA"/>
</dbReference>
<dbReference type="PANTHER" id="PTHR30294">
    <property type="entry name" value="MEMBRANE COMPONENT OF ABC TRANSPORTER YHHJ-RELATED"/>
    <property type="match status" value="1"/>
</dbReference>
<keyword evidence="6 8" id="KW-1133">Transmembrane helix</keyword>
<dbReference type="AlphaFoldDB" id="A0A0W1APA4"/>
<gene>
    <name evidence="10" type="ORF">Lwal_0010</name>
</gene>
<dbReference type="InterPro" id="IPR051449">
    <property type="entry name" value="ABC-2_transporter_component"/>
</dbReference>
<dbReference type="Pfam" id="PF12698">
    <property type="entry name" value="ABC2_membrane_3"/>
    <property type="match status" value="1"/>
</dbReference>
<evidence type="ECO:0000313" key="11">
    <source>
        <dbReference type="Proteomes" id="UP000054729"/>
    </source>
</evidence>
<evidence type="ECO:0000256" key="5">
    <source>
        <dbReference type="ARBA" id="ARBA00022692"/>
    </source>
</evidence>
<dbReference type="PROSITE" id="PS51012">
    <property type="entry name" value="ABC_TM2"/>
    <property type="match status" value="1"/>
</dbReference>
<feature type="transmembrane region" description="Helical" evidence="8">
    <location>
        <begin position="295"/>
        <end position="316"/>
    </location>
</feature>
<dbReference type="STRING" id="66969.Lwal_0010"/>
<dbReference type="GO" id="GO:0005886">
    <property type="term" value="C:plasma membrane"/>
    <property type="evidence" value="ECO:0007669"/>
    <property type="project" value="UniProtKB-SubCell"/>
</dbReference>
<dbReference type="PATRIC" id="fig|66969.6.peg.10"/>
<evidence type="ECO:0000259" key="9">
    <source>
        <dbReference type="PROSITE" id="PS51012"/>
    </source>
</evidence>
<feature type="transmembrane region" description="Helical" evidence="8">
    <location>
        <begin position="26"/>
        <end position="47"/>
    </location>
</feature>
<dbReference type="PANTHER" id="PTHR30294:SF29">
    <property type="entry name" value="MULTIDRUG ABC TRANSPORTER PERMEASE YBHS-RELATED"/>
    <property type="match status" value="1"/>
</dbReference>
<dbReference type="GO" id="GO:0140359">
    <property type="term" value="F:ABC-type transporter activity"/>
    <property type="evidence" value="ECO:0007669"/>
    <property type="project" value="InterPro"/>
</dbReference>
<dbReference type="InterPro" id="IPR013525">
    <property type="entry name" value="ABC2_TM"/>
</dbReference>
<evidence type="ECO:0000256" key="8">
    <source>
        <dbReference type="SAM" id="Phobius"/>
    </source>
</evidence>
<organism evidence="10 11">
    <name type="scientific">Legionella waltersii</name>
    <dbReference type="NCBI Taxonomy" id="66969"/>
    <lineage>
        <taxon>Bacteria</taxon>
        <taxon>Pseudomonadati</taxon>
        <taxon>Pseudomonadota</taxon>
        <taxon>Gammaproteobacteria</taxon>
        <taxon>Legionellales</taxon>
        <taxon>Legionellaceae</taxon>
        <taxon>Legionella</taxon>
    </lineage>
</organism>
<keyword evidence="4" id="KW-1003">Cell membrane</keyword>
<protein>
    <submittedName>
        <fullName evidence="10">ABC transporter permease</fullName>
    </submittedName>
</protein>
<feature type="transmembrane region" description="Helical" evidence="8">
    <location>
        <begin position="352"/>
        <end position="371"/>
    </location>
</feature>
<evidence type="ECO:0000256" key="7">
    <source>
        <dbReference type="ARBA" id="ARBA00023136"/>
    </source>
</evidence>
<accession>A0A0W1APA4</accession>
<keyword evidence="7 8" id="KW-0472">Membrane</keyword>
<evidence type="ECO:0000256" key="4">
    <source>
        <dbReference type="ARBA" id="ARBA00022475"/>
    </source>
</evidence>
<comment type="similarity">
    <text evidence="2">Belongs to the ABC-2 integral membrane protein family.</text>
</comment>
<name>A0A0W1APA4_9GAMM</name>
<dbReference type="Gene3D" id="3.40.1710.10">
    <property type="entry name" value="abc type-2 transporter like domain"/>
    <property type="match status" value="1"/>
</dbReference>
<comment type="caution">
    <text evidence="10">The sequence shown here is derived from an EMBL/GenBank/DDBJ whole genome shotgun (WGS) entry which is preliminary data.</text>
</comment>
<feature type="transmembrane region" description="Helical" evidence="8">
    <location>
        <begin position="260"/>
        <end position="283"/>
    </location>
</feature>
<dbReference type="RefSeq" id="WP_058478891.1">
    <property type="nucleotide sequence ID" value="NZ_CAAAIQ010000028.1"/>
</dbReference>
<sequence length="379" mass="43060">MITYKYPFLRFRAILKKEFIIMKRDYVTYIFLIILPFCQMIIFGNIINTDARHLPTVVINNDHSIFTNRLIAGFRNTEYFDIKAITDDSKNAEALIKKSKIQFIITIPKDFSRDIIKNKHPHILVEGDATDPVAVGGAFRAAVNLADTVFDEELKGPLAYLKKKEPVYSVEIHSLYNPAVVSQYHTIPGLLVTILAVSLTMLTAISITTEFDQNTMEMLFITPIKPLEVVLGKLIPNLAIGTIVYFLTVTASMYYFQVPFLGSVTLLFFCAIPYIMTSLSIGLAASTIARTQIRAVNIANAYMLPALLLSGFAFPFNAMPKWAQWLGELLPPTHFMRIIMQIMLKDATFIDIWSDLWPIILFFTIIITFSIKRYNQTLD</sequence>
<comment type="subcellular location">
    <subcellularLocation>
        <location evidence="1">Cell membrane</location>
        <topology evidence="1">Multi-pass membrane protein</topology>
    </subcellularLocation>
</comment>
<feature type="domain" description="ABC transmembrane type-2" evidence="9">
    <location>
        <begin position="148"/>
        <end position="377"/>
    </location>
</feature>
<keyword evidence="3" id="KW-0813">Transport</keyword>
<evidence type="ECO:0000256" key="3">
    <source>
        <dbReference type="ARBA" id="ARBA00022448"/>
    </source>
</evidence>
<feature type="transmembrane region" description="Helical" evidence="8">
    <location>
        <begin position="187"/>
        <end position="209"/>
    </location>
</feature>